<evidence type="ECO:0000259" key="2">
    <source>
        <dbReference type="Pfam" id="PF13581"/>
    </source>
</evidence>
<dbReference type="SUPFAM" id="SSF55874">
    <property type="entry name" value="ATPase domain of HSP90 chaperone/DNA topoisomerase II/histidine kinase"/>
    <property type="match status" value="1"/>
</dbReference>
<dbReference type="InterPro" id="IPR036890">
    <property type="entry name" value="HATPase_C_sf"/>
</dbReference>
<evidence type="ECO:0000256" key="1">
    <source>
        <dbReference type="ARBA" id="ARBA00022527"/>
    </source>
</evidence>
<gene>
    <name evidence="3" type="primary">rsbW</name>
    <name evidence="3" type="ORF">CARN1_2577</name>
</gene>
<evidence type="ECO:0000313" key="3">
    <source>
        <dbReference type="EMBL" id="CBH75507.1"/>
    </source>
</evidence>
<dbReference type="PANTHER" id="PTHR35526">
    <property type="entry name" value="ANTI-SIGMA-F FACTOR RSBW-RELATED"/>
    <property type="match status" value="1"/>
</dbReference>
<keyword evidence="3" id="KW-0418">Kinase</keyword>
<dbReference type="Pfam" id="PF13581">
    <property type="entry name" value="HATPase_c_2"/>
    <property type="match status" value="1"/>
</dbReference>
<dbReference type="GO" id="GO:0004674">
    <property type="term" value="F:protein serine/threonine kinase activity"/>
    <property type="evidence" value="ECO:0007669"/>
    <property type="project" value="UniProtKB-KW"/>
</dbReference>
<dbReference type="InterPro" id="IPR003594">
    <property type="entry name" value="HATPase_dom"/>
</dbReference>
<feature type="domain" description="Histidine kinase/HSP90-like ATPase" evidence="2">
    <location>
        <begin position="18"/>
        <end position="137"/>
    </location>
</feature>
<keyword evidence="1" id="KW-0723">Serine/threonine-protein kinase</keyword>
<protein>
    <submittedName>
        <fullName evidence="3">Switch protein/serine kinase and anti-sigma factor (Inhibitory sigma-B binding protein)</fullName>
    </submittedName>
</protein>
<dbReference type="Gene3D" id="3.30.565.10">
    <property type="entry name" value="Histidine kinase-like ATPase, C-terminal domain"/>
    <property type="match status" value="1"/>
</dbReference>
<comment type="caution">
    <text evidence="3">The sequence shown here is derived from an EMBL/GenBank/DDBJ whole genome shotgun (WGS) entry which is preliminary data.</text>
</comment>
<dbReference type="CDD" id="cd16936">
    <property type="entry name" value="HATPase_RsbW-like"/>
    <property type="match status" value="1"/>
</dbReference>
<keyword evidence="3" id="KW-0808">Transferase</keyword>
<name>E6PGB9_9ZZZZ</name>
<proteinExistence type="predicted"/>
<dbReference type="EMBL" id="CABL01000011">
    <property type="protein sequence ID" value="CBH75507.1"/>
    <property type="molecule type" value="Genomic_DNA"/>
</dbReference>
<dbReference type="PANTHER" id="PTHR35526:SF3">
    <property type="entry name" value="ANTI-SIGMA-F FACTOR RSBW"/>
    <property type="match status" value="1"/>
</dbReference>
<dbReference type="InterPro" id="IPR050267">
    <property type="entry name" value="Anti-sigma-factor_SerPK"/>
</dbReference>
<accession>E6PGB9</accession>
<reference evidence="3" key="1">
    <citation type="submission" date="2009-10" db="EMBL/GenBank/DDBJ databases">
        <title>Diversity of trophic interactions inside an arsenic-rich microbial ecosystem.</title>
        <authorList>
            <person name="Bertin P.N."/>
            <person name="Heinrich-Salmeron A."/>
            <person name="Pelletier E."/>
            <person name="Goulhen-Chollet F."/>
            <person name="Arsene-Ploetze F."/>
            <person name="Gallien S."/>
            <person name="Calteau A."/>
            <person name="Vallenet D."/>
            <person name="Casiot C."/>
            <person name="Chane-Woon-Ming B."/>
            <person name="Giloteaux L."/>
            <person name="Barakat M."/>
            <person name="Bonnefoy V."/>
            <person name="Bruneel O."/>
            <person name="Chandler M."/>
            <person name="Cleiss J."/>
            <person name="Duran R."/>
            <person name="Elbaz-Poulichet F."/>
            <person name="Fonknechten N."/>
            <person name="Lauga B."/>
            <person name="Mornico D."/>
            <person name="Ortet P."/>
            <person name="Schaeffer C."/>
            <person name="Siguier P."/>
            <person name="Alexander Thil Smith A."/>
            <person name="Van Dorsselaer A."/>
            <person name="Weissenbach J."/>
            <person name="Medigue C."/>
            <person name="Le Paslier D."/>
        </authorList>
    </citation>
    <scope>NUCLEOTIDE SEQUENCE</scope>
</reference>
<dbReference type="AlphaFoldDB" id="E6PGB9"/>
<sequence>MMQAREVGAEIPEIEVRIPSRAEWVALARLTVATVAARMHFNVDEIADLKLAVAEACTNAIQHARESDEIVITCRIYDDGMQVIIRDFGIGTEAERIRSRDLGEPRVGGLGVYLIRALMDEVEYSVESDSGTVLTMFKRLGDSNR</sequence>
<organism evidence="3">
    <name type="scientific">mine drainage metagenome</name>
    <dbReference type="NCBI Taxonomy" id="410659"/>
    <lineage>
        <taxon>unclassified sequences</taxon>
        <taxon>metagenomes</taxon>
        <taxon>ecological metagenomes</taxon>
    </lineage>
</organism>